<evidence type="ECO:0000256" key="1">
    <source>
        <dbReference type="ARBA" id="ARBA00004651"/>
    </source>
</evidence>
<keyword evidence="10" id="KW-1071">Ligand-gated ion channel</keyword>
<dbReference type="PANTHER" id="PTHR42643:SF24">
    <property type="entry name" value="IONOTROPIC RECEPTOR 60A"/>
    <property type="match status" value="1"/>
</dbReference>
<dbReference type="GO" id="GO:0050906">
    <property type="term" value="P:detection of stimulus involved in sensory perception"/>
    <property type="evidence" value="ECO:0007669"/>
    <property type="project" value="UniProtKB-ARBA"/>
</dbReference>
<keyword evidence="8" id="KW-0675">Receptor</keyword>
<evidence type="ECO:0000256" key="4">
    <source>
        <dbReference type="ARBA" id="ARBA00022692"/>
    </source>
</evidence>
<keyword evidence="11" id="KW-0407">Ion channel</keyword>
<dbReference type="PANTHER" id="PTHR42643">
    <property type="entry name" value="IONOTROPIC RECEPTOR 20A-RELATED"/>
    <property type="match status" value="1"/>
</dbReference>
<dbReference type="OrthoDB" id="9997229at2759"/>
<proteinExistence type="predicted"/>
<dbReference type="EMBL" id="CACVKT020004002">
    <property type="protein sequence ID" value="CAC5387503.1"/>
    <property type="molecule type" value="Genomic_DNA"/>
</dbReference>
<accession>A0A6J8BU83</accession>
<keyword evidence="9" id="KW-0325">Glycoprotein</keyword>
<keyword evidence="16" id="KW-1185">Reference proteome</keyword>
<evidence type="ECO:0000259" key="13">
    <source>
        <dbReference type="SMART" id="SM00079"/>
    </source>
</evidence>
<organism evidence="15 16">
    <name type="scientific">Mytilus coruscus</name>
    <name type="common">Sea mussel</name>
    <dbReference type="NCBI Taxonomy" id="42192"/>
    <lineage>
        <taxon>Eukaryota</taxon>
        <taxon>Metazoa</taxon>
        <taxon>Spiralia</taxon>
        <taxon>Lophotrochozoa</taxon>
        <taxon>Mollusca</taxon>
        <taxon>Bivalvia</taxon>
        <taxon>Autobranchia</taxon>
        <taxon>Pteriomorphia</taxon>
        <taxon>Mytilida</taxon>
        <taxon>Mytiloidea</taxon>
        <taxon>Mytilidae</taxon>
        <taxon>Mytilinae</taxon>
        <taxon>Mytilus</taxon>
    </lineage>
</organism>
<evidence type="ECO:0000256" key="8">
    <source>
        <dbReference type="ARBA" id="ARBA00023170"/>
    </source>
</evidence>
<keyword evidence="6" id="KW-0406">Ion transport</keyword>
<evidence type="ECO:0000256" key="12">
    <source>
        <dbReference type="SAM" id="Phobius"/>
    </source>
</evidence>
<feature type="domain" description="Ionotropic glutamate receptor C-terminal" evidence="13">
    <location>
        <begin position="2"/>
        <end position="242"/>
    </location>
</feature>
<dbReference type="InterPro" id="IPR019594">
    <property type="entry name" value="Glu/Gly-bd"/>
</dbReference>
<evidence type="ECO:0000256" key="2">
    <source>
        <dbReference type="ARBA" id="ARBA00022448"/>
    </source>
</evidence>
<keyword evidence="4 12" id="KW-0812">Transmembrane</keyword>
<evidence type="ECO:0000313" key="16">
    <source>
        <dbReference type="Proteomes" id="UP000507470"/>
    </source>
</evidence>
<evidence type="ECO:0000256" key="10">
    <source>
        <dbReference type="ARBA" id="ARBA00023286"/>
    </source>
</evidence>
<evidence type="ECO:0000259" key="14">
    <source>
        <dbReference type="SMART" id="SM00918"/>
    </source>
</evidence>
<keyword evidence="5 12" id="KW-1133">Transmembrane helix</keyword>
<dbReference type="InterPro" id="IPR001320">
    <property type="entry name" value="Iontro_rcpt_C"/>
</dbReference>
<feature type="domain" description="Ionotropic glutamate receptor L-glutamate and glycine-binding" evidence="14">
    <location>
        <begin position="1"/>
        <end position="45"/>
    </location>
</feature>
<sequence>MTIALLIELSRRLNFTYDLKLPPDGKWGVVSGNNIWNGLIGQLQRREVDLVAAPLVIDVFRETVADFTQPYFYEQSGIIIKKPVISYSTKLQDPVNPMFNPYYKNVAGRMKIRGLHHFSDSFWYMFGAILCHEFRITRTQKVMEWHNRIQQDDPSVLSSDPAEQIRKVRGGNYAYIGERIYLDMAIGKSCDMSVISSSDFYPMLIAPALPNNSPFLNVFSDEIVTIIETGLIQMWQKKTWPKPENCQEASVTDAKTINVLDFHFAFCLCGIGVILAVLSLIYEHIKRKWILTQRKRQNQQRKTMSIKEISPIDEFYSNINAVNETPLKIAIRCQITDGPRSLEHRLKNYFN</sequence>
<evidence type="ECO:0000256" key="6">
    <source>
        <dbReference type="ARBA" id="ARBA00023065"/>
    </source>
</evidence>
<dbReference type="SMART" id="SM00079">
    <property type="entry name" value="PBPe"/>
    <property type="match status" value="1"/>
</dbReference>
<comment type="subcellular location">
    <subcellularLocation>
        <location evidence="1">Cell membrane</location>
        <topology evidence="1">Multi-pass membrane protein</topology>
    </subcellularLocation>
</comment>
<evidence type="ECO:0000256" key="9">
    <source>
        <dbReference type="ARBA" id="ARBA00023180"/>
    </source>
</evidence>
<evidence type="ECO:0000256" key="3">
    <source>
        <dbReference type="ARBA" id="ARBA00022475"/>
    </source>
</evidence>
<evidence type="ECO:0000256" key="7">
    <source>
        <dbReference type="ARBA" id="ARBA00023136"/>
    </source>
</evidence>
<dbReference type="GO" id="GO:0005886">
    <property type="term" value="C:plasma membrane"/>
    <property type="evidence" value="ECO:0007669"/>
    <property type="project" value="UniProtKB-SubCell"/>
</dbReference>
<protein>
    <submittedName>
        <fullName evidence="15">Uncharacterized protein</fullName>
    </submittedName>
</protein>
<dbReference type="Proteomes" id="UP000507470">
    <property type="component" value="Unassembled WGS sequence"/>
</dbReference>
<dbReference type="GO" id="GO:0015276">
    <property type="term" value="F:ligand-gated monoatomic ion channel activity"/>
    <property type="evidence" value="ECO:0007669"/>
    <property type="project" value="InterPro"/>
</dbReference>
<evidence type="ECO:0000256" key="11">
    <source>
        <dbReference type="ARBA" id="ARBA00023303"/>
    </source>
</evidence>
<keyword evidence="3" id="KW-1003">Cell membrane</keyword>
<dbReference type="Gene3D" id="3.40.190.10">
    <property type="entry name" value="Periplasmic binding protein-like II"/>
    <property type="match status" value="2"/>
</dbReference>
<evidence type="ECO:0000256" key="5">
    <source>
        <dbReference type="ARBA" id="ARBA00022989"/>
    </source>
</evidence>
<name>A0A6J8BU83_MYTCO</name>
<dbReference type="InterPro" id="IPR052192">
    <property type="entry name" value="Insect_Ionotropic_Sensory_Rcpt"/>
</dbReference>
<keyword evidence="2" id="KW-0813">Transport</keyword>
<keyword evidence="7 12" id="KW-0472">Membrane</keyword>
<evidence type="ECO:0000313" key="15">
    <source>
        <dbReference type="EMBL" id="CAC5387503.1"/>
    </source>
</evidence>
<dbReference type="SMART" id="SM00918">
    <property type="entry name" value="Lig_chan-Glu_bd"/>
    <property type="match status" value="1"/>
</dbReference>
<feature type="transmembrane region" description="Helical" evidence="12">
    <location>
        <begin position="262"/>
        <end position="282"/>
    </location>
</feature>
<dbReference type="SUPFAM" id="SSF53850">
    <property type="entry name" value="Periplasmic binding protein-like II"/>
    <property type="match status" value="1"/>
</dbReference>
<dbReference type="Pfam" id="PF10613">
    <property type="entry name" value="Lig_chan-Glu_bd"/>
    <property type="match status" value="1"/>
</dbReference>
<dbReference type="AlphaFoldDB" id="A0A6J8BU83"/>
<gene>
    <name evidence="15" type="ORF">MCOR_22821</name>
</gene>
<reference evidence="15 16" key="1">
    <citation type="submission" date="2020-06" db="EMBL/GenBank/DDBJ databases">
        <authorList>
            <person name="Li R."/>
            <person name="Bekaert M."/>
        </authorList>
    </citation>
    <scope>NUCLEOTIDE SEQUENCE [LARGE SCALE GENOMIC DNA]</scope>
    <source>
        <strain evidence="16">wild</strain>
    </source>
</reference>